<keyword evidence="2" id="KW-0805">Transcription regulation</keyword>
<dbReference type="CDD" id="cd11393">
    <property type="entry name" value="bHLH_AtbHLH_like"/>
    <property type="match status" value="1"/>
</dbReference>
<evidence type="ECO:0000256" key="1">
    <source>
        <dbReference type="ARBA" id="ARBA00004123"/>
    </source>
</evidence>
<dbReference type="Pfam" id="PF23132">
    <property type="entry name" value="DUF7049"/>
    <property type="match status" value="1"/>
</dbReference>
<dbReference type="EMBL" id="VEPZ02001029">
    <property type="protein sequence ID" value="KAE8700331.1"/>
    <property type="molecule type" value="Genomic_DNA"/>
</dbReference>
<dbReference type="InterPro" id="IPR055477">
    <property type="entry name" value="DUF7049"/>
</dbReference>
<proteinExistence type="predicted"/>
<evidence type="ECO:0000259" key="8">
    <source>
        <dbReference type="PROSITE" id="PS50888"/>
    </source>
</evidence>
<dbReference type="SMART" id="SM00353">
    <property type="entry name" value="HLH"/>
    <property type="match status" value="1"/>
</dbReference>
<dbReference type="PANTHER" id="PTHR46665:SF1">
    <property type="entry name" value="SPERMATOGENESIS- AND OOGENESIS-SPECIFIC BASIC HELIX-LOOP-HELIX-CONTAINING PROTEIN 1"/>
    <property type="match status" value="1"/>
</dbReference>
<dbReference type="InterPro" id="IPR011598">
    <property type="entry name" value="bHLH_dom"/>
</dbReference>
<organism evidence="9 10">
    <name type="scientific">Hibiscus syriacus</name>
    <name type="common">Rose of Sharon</name>
    <dbReference type="NCBI Taxonomy" id="106335"/>
    <lineage>
        <taxon>Eukaryota</taxon>
        <taxon>Viridiplantae</taxon>
        <taxon>Streptophyta</taxon>
        <taxon>Embryophyta</taxon>
        <taxon>Tracheophyta</taxon>
        <taxon>Spermatophyta</taxon>
        <taxon>Magnoliopsida</taxon>
        <taxon>eudicotyledons</taxon>
        <taxon>Gunneridae</taxon>
        <taxon>Pentapetalae</taxon>
        <taxon>rosids</taxon>
        <taxon>malvids</taxon>
        <taxon>Malvales</taxon>
        <taxon>Malvaceae</taxon>
        <taxon>Malvoideae</taxon>
        <taxon>Hibiscus</taxon>
    </lineage>
</organism>
<keyword evidence="3" id="KW-0238">DNA-binding</keyword>
<feature type="region of interest" description="Disordered" evidence="7">
    <location>
        <begin position="154"/>
        <end position="200"/>
    </location>
</feature>
<dbReference type="GO" id="GO:0016787">
    <property type="term" value="F:hydrolase activity"/>
    <property type="evidence" value="ECO:0007669"/>
    <property type="project" value="UniProtKB-KW"/>
</dbReference>
<feature type="coiled-coil region" evidence="6">
    <location>
        <begin position="366"/>
        <end position="393"/>
    </location>
</feature>
<dbReference type="PROSITE" id="PS50888">
    <property type="entry name" value="BHLH"/>
    <property type="match status" value="1"/>
</dbReference>
<accession>A0A6A3A7K0</accession>
<dbReference type="Pfam" id="PF00010">
    <property type="entry name" value="HLH"/>
    <property type="match status" value="1"/>
</dbReference>
<reference evidence="9" key="1">
    <citation type="submission" date="2019-09" db="EMBL/GenBank/DDBJ databases">
        <title>Draft genome information of white flower Hibiscus syriacus.</title>
        <authorList>
            <person name="Kim Y.-M."/>
        </authorList>
    </citation>
    <scope>NUCLEOTIDE SEQUENCE [LARGE SCALE GENOMIC DNA]</scope>
    <source>
        <strain evidence="9">YM2019G1</strain>
    </source>
</reference>
<dbReference type="InterPro" id="IPR036638">
    <property type="entry name" value="HLH_DNA-bd_sf"/>
</dbReference>
<dbReference type="GO" id="GO:0003677">
    <property type="term" value="F:DNA binding"/>
    <property type="evidence" value="ECO:0007669"/>
    <property type="project" value="UniProtKB-KW"/>
</dbReference>
<evidence type="ECO:0000256" key="7">
    <source>
        <dbReference type="SAM" id="MobiDB-lite"/>
    </source>
</evidence>
<evidence type="ECO:0000313" key="9">
    <source>
        <dbReference type="EMBL" id="KAE8700331.1"/>
    </source>
</evidence>
<dbReference type="Proteomes" id="UP000436088">
    <property type="component" value="Unassembled WGS sequence"/>
</dbReference>
<keyword evidence="4" id="KW-0804">Transcription</keyword>
<dbReference type="GO" id="GO:0046983">
    <property type="term" value="F:protein dimerization activity"/>
    <property type="evidence" value="ECO:0007669"/>
    <property type="project" value="InterPro"/>
</dbReference>
<dbReference type="AlphaFoldDB" id="A0A6A3A7K0"/>
<dbReference type="InterPro" id="IPR044658">
    <property type="entry name" value="bHLH92/bHLH041-like"/>
</dbReference>
<evidence type="ECO:0000256" key="6">
    <source>
        <dbReference type="SAM" id="Coils"/>
    </source>
</evidence>
<gene>
    <name evidence="9" type="ORF">F3Y22_tig00110557pilonHSYRG00224</name>
</gene>
<name>A0A6A3A7K0_HIBSY</name>
<dbReference type="PANTHER" id="PTHR46665">
    <property type="entry name" value="TRANSCRIPTION FACTOR BHLH041-RELATED-RELATED"/>
    <property type="match status" value="1"/>
</dbReference>
<sequence length="499" mass="56235">MDAVFNLDEAARSSFLQFLMRLTGCKYICLWLQQANCLIGLDGYYNDVNTIQPEALVLFIEYRQLIFPLENNLGTVPGFAFRNYSPYTELREQELQNRASHHTQRQFYRTAVFMGCRSGEIELGSPNELNMEMEMRSFFPEDFLRLSPVAIGNQLLQPTDPNRPSSSSSSLRSRSTGGSQDSYLMPTAAPSAPRPQVQTGETIPSSLLAKASSSSAYDPHQQAVQQALSELRSDIRLPTLESENAVMTKAILAVLTSPSSSCSSKSHQQNPKATAFKLYGSVVLSASQTTAARTSLRPQSMLKRAILFCRELDSVRRKQLPRSRPTANQLQHMFSERKRREKLNESFEALRSLLPPGTKRDRVSVLASSMEYLASLKAQIMELNRQNQSLQAHLSSDAAEEDNGSSNERINIRIIPESESTSQQRIIHMRITFRGENLITDILIQLLEFLKLDRNTTLMSTESDTRITELGSVNHVNVNDWDEATFREAIRRILADLAR</sequence>
<evidence type="ECO:0000256" key="2">
    <source>
        <dbReference type="ARBA" id="ARBA00023015"/>
    </source>
</evidence>
<dbReference type="Gene3D" id="4.10.280.10">
    <property type="entry name" value="Helix-loop-helix DNA-binding domain"/>
    <property type="match status" value="1"/>
</dbReference>
<keyword evidence="10" id="KW-1185">Reference proteome</keyword>
<dbReference type="GO" id="GO:0005634">
    <property type="term" value="C:nucleus"/>
    <property type="evidence" value="ECO:0007669"/>
    <property type="project" value="UniProtKB-SubCell"/>
</dbReference>
<evidence type="ECO:0000256" key="4">
    <source>
        <dbReference type="ARBA" id="ARBA00023163"/>
    </source>
</evidence>
<dbReference type="SUPFAM" id="SSF47459">
    <property type="entry name" value="HLH, helix-loop-helix DNA-binding domain"/>
    <property type="match status" value="1"/>
</dbReference>
<evidence type="ECO:0000256" key="5">
    <source>
        <dbReference type="ARBA" id="ARBA00023242"/>
    </source>
</evidence>
<feature type="compositionally biased region" description="Polar residues" evidence="7">
    <location>
        <begin position="154"/>
        <end position="164"/>
    </location>
</feature>
<dbReference type="InterPro" id="IPR055478">
    <property type="entry name" value="DUF7050"/>
</dbReference>
<comment type="subcellular location">
    <subcellularLocation>
        <location evidence="1">Nucleus</location>
    </subcellularLocation>
</comment>
<dbReference type="InterPro" id="IPR045239">
    <property type="entry name" value="bHLH95_bHLH"/>
</dbReference>
<comment type="caution">
    <text evidence="9">The sequence shown here is derived from an EMBL/GenBank/DDBJ whole genome shotgun (WGS) entry which is preliminary data.</text>
</comment>
<feature type="domain" description="BHLH" evidence="8">
    <location>
        <begin position="327"/>
        <end position="376"/>
    </location>
</feature>
<feature type="compositionally biased region" description="Low complexity" evidence="7">
    <location>
        <begin position="165"/>
        <end position="179"/>
    </location>
</feature>
<protein>
    <submittedName>
        <fullName evidence="9">Alpha/beta-Hydrolases superfamily protein</fullName>
    </submittedName>
</protein>
<keyword evidence="5" id="KW-0539">Nucleus</keyword>
<evidence type="ECO:0000256" key="3">
    <source>
        <dbReference type="ARBA" id="ARBA00023125"/>
    </source>
</evidence>
<keyword evidence="6" id="KW-0175">Coiled coil</keyword>
<evidence type="ECO:0000313" key="10">
    <source>
        <dbReference type="Proteomes" id="UP000436088"/>
    </source>
</evidence>
<dbReference type="Pfam" id="PF23133">
    <property type="entry name" value="DUF7050"/>
    <property type="match status" value="1"/>
</dbReference>